<reference evidence="3" key="1">
    <citation type="journal article" date="2014" name="Front. Microbiol.">
        <title>High frequency of phylogenetically diverse reductive dehalogenase-homologous genes in deep subseafloor sedimentary metagenomes.</title>
        <authorList>
            <person name="Kawai M."/>
            <person name="Futagami T."/>
            <person name="Toyoda A."/>
            <person name="Takaki Y."/>
            <person name="Nishi S."/>
            <person name="Hori S."/>
            <person name="Arai W."/>
            <person name="Tsubouchi T."/>
            <person name="Morono Y."/>
            <person name="Uchiyama I."/>
            <person name="Ito T."/>
            <person name="Fujiyama A."/>
            <person name="Inagaki F."/>
            <person name="Takami H."/>
        </authorList>
    </citation>
    <scope>NUCLEOTIDE SEQUENCE</scope>
    <source>
        <strain evidence="3">Expedition CK06-06</strain>
    </source>
</reference>
<sequence>MVAITYDDDTVTDDVTYYYVVTAVDNGSNESGYSNEAIATPTDLDPAAPTNLAATASDQGEGQVSLNWDNNSESDLAGYNVYRSTDSGGSPTPYTKINGILVVAITYDDDTVTDDVTYYYVVTAVDNGSNESGYSNEGSATPRLGSGGTRQPGSYPG</sequence>
<evidence type="ECO:0000313" key="3">
    <source>
        <dbReference type="EMBL" id="GAF94558.1"/>
    </source>
</evidence>
<dbReference type="Gene3D" id="2.60.40.10">
    <property type="entry name" value="Immunoglobulins"/>
    <property type="match status" value="2"/>
</dbReference>
<name>X0TLY5_9ZZZZ</name>
<proteinExistence type="predicted"/>
<organism evidence="3">
    <name type="scientific">marine sediment metagenome</name>
    <dbReference type="NCBI Taxonomy" id="412755"/>
    <lineage>
        <taxon>unclassified sequences</taxon>
        <taxon>metagenomes</taxon>
        <taxon>ecological metagenomes</taxon>
    </lineage>
</organism>
<feature type="compositionally biased region" description="Gly residues" evidence="1">
    <location>
        <begin position="145"/>
        <end position="157"/>
    </location>
</feature>
<protein>
    <recommendedName>
        <fullName evidence="2">Fibronectin type-III domain-containing protein</fullName>
    </recommendedName>
</protein>
<dbReference type="SUPFAM" id="SSF49265">
    <property type="entry name" value="Fibronectin type III"/>
    <property type="match status" value="1"/>
</dbReference>
<dbReference type="InterPro" id="IPR013783">
    <property type="entry name" value="Ig-like_fold"/>
</dbReference>
<evidence type="ECO:0000259" key="2">
    <source>
        <dbReference type="PROSITE" id="PS50853"/>
    </source>
</evidence>
<dbReference type="PROSITE" id="PS50853">
    <property type="entry name" value="FN3"/>
    <property type="match status" value="1"/>
</dbReference>
<dbReference type="EMBL" id="BARS01011861">
    <property type="protein sequence ID" value="GAF94558.1"/>
    <property type="molecule type" value="Genomic_DNA"/>
</dbReference>
<comment type="caution">
    <text evidence="3">The sequence shown here is derived from an EMBL/GenBank/DDBJ whole genome shotgun (WGS) entry which is preliminary data.</text>
</comment>
<evidence type="ECO:0000256" key="1">
    <source>
        <dbReference type="SAM" id="MobiDB-lite"/>
    </source>
</evidence>
<feature type="compositionally biased region" description="Low complexity" evidence="1">
    <location>
        <begin position="127"/>
        <end position="139"/>
    </location>
</feature>
<dbReference type="InterPro" id="IPR036116">
    <property type="entry name" value="FN3_sf"/>
</dbReference>
<dbReference type="InterPro" id="IPR003961">
    <property type="entry name" value="FN3_dom"/>
</dbReference>
<gene>
    <name evidence="3" type="ORF">S01H1_21405</name>
</gene>
<dbReference type="AlphaFoldDB" id="X0TLY5"/>
<feature type="domain" description="Fibronectin type-III" evidence="2">
    <location>
        <begin position="48"/>
        <end position="145"/>
    </location>
</feature>
<accession>X0TLY5</accession>
<feature type="region of interest" description="Disordered" evidence="1">
    <location>
        <begin position="127"/>
        <end position="157"/>
    </location>
</feature>